<evidence type="ECO:0000313" key="1">
    <source>
        <dbReference type="EnsemblPlants" id="Kaladp0045s0190.1.v1.1"/>
    </source>
</evidence>
<reference evidence="1" key="1">
    <citation type="submission" date="2021-01" db="UniProtKB">
        <authorList>
            <consortium name="EnsemblPlants"/>
        </authorList>
    </citation>
    <scope>IDENTIFICATION</scope>
</reference>
<dbReference type="AlphaFoldDB" id="A0A7N0ZX52"/>
<protein>
    <submittedName>
        <fullName evidence="1">Uncharacterized protein</fullName>
    </submittedName>
</protein>
<accession>A0A7N0ZX52</accession>
<dbReference type="Gramene" id="Kaladp0045s0190.1.v1.1">
    <property type="protein sequence ID" value="Kaladp0045s0190.1.v1.1"/>
    <property type="gene ID" value="Kaladp0045s0190.v1.1"/>
</dbReference>
<organism evidence="1 2">
    <name type="scientific">Kalanchoe fedtschenkoi</name>
    <name type="common">Lavender scallops</name>
    <name type="synonym">South American air plant</name>
    <dbReference type="NCBI Taxonomy" id="63787"/>
    <lineage>
        <taxon>Eukaryota</taxon>
        <taxon>Viridiplantae</taxon>
        <taxon>Streptophyta</taxon>
        <taxon>Embryophyta</taxon>
        <taxon>Tracheophyta</taxon>
        <taxon>Spermatophyta</taxon>
        <taxon>Magnoliopsida</taxon>
        <taxon>eudicotyledons</taxon>
        <taxon>Gunneridae</taxon>
        <taxon>Pentapetalae</taxon>
        <taxon>Saxifragales</taxon>
        <taxon>Crassulaceae</taxon>
        <taxon>Kalanchoe</taxon>
    </lineage>
</organism>
<proteinExistence type="predicted"/>
<dbReference type="Proteomes" id="UP000594263">
    <property type="component" value="Unplaced"/>
</dbReference>
<evidence type="ECO:0000313" key="2">
    <source>
        <dbReference type="Proteomes" id="UP000594263"/>
    </source>
</evidence>
<keyword evidence="2" id="KW-1185">Reference proteome</keyword>
<sequence>MNNTFGVTIMEESSMHIRNSLKLCNTFKVANMPNDVLHLHLFPFSLWEKAKKWPRSPLEGTPLNGESLYKVWGHYKRYHRRYPHHGMSRHYIVHLFYFGVSY</sequence>
<name>A0A7N0ZX52_KALFE</name>
<dbReference type="EnsemblPlants" id="Kaladp0045s0190.1.v1.1">
    <property type="protein sequence ID" value="Kaladp0045s0190.1.v1.1"/>
    <property type="gene ID" value="Kaladp0045s0190.v1.1"/>
</dbReference>